<dbReference type="Proteomes" id="UP000323597">
    <property type="component" value="Chromosome A08"/>
</dbReference>
<reference evidence="12 13" key="1">
    <citation type="submission" date="2019-07" db="EMBL/GenBank/DDBJ databases">
        <title>WGS assembly of Gossypium mustelinum.</title>
        <authorList>
            <person name="Chen Z.J."/>
            <person name="Sreedasyam A."/>
            <person name="Ando A."/>
            <person name="Song Q."/>
            <person name="De L."/>
            <person name="Hulse-Kemp A."/>
            <person name="Ding M."/>
            <person name="Ye W."/>
            <person name="Kirkbride R."/>
            <person name="Jenkins J."/>
            <person name="Plott C."/>
            <person name="Lovell J."/>
            <person name="Lin Y.-M."/>
            <person name="Vaughn R."/>
            <person name="Liu B."/>
            <person name="Li W."/>
            <person name="Simpson S."/>
            <person name="Scheffler B."/>
            <person name="Saski C."/>
            <person name="Grover C."/>
            <person name="Hu G."/>
            <person name="Conover J."/>
            <person name="Carlson J."/>
            <person name="Shu S."/>
            <person name="Boston L."/>
            <person name="Williams M."/>
            <person name="Peterson D."/>
            <person name="Mcgee K."/>
            <person name="Jones D."/>
            <person name="Wendel J."/>
            <person name="Stelly D."/>
            <person name="Grimwood J."/>
            <person name="Schmutz J."/>
        </authorList>
    </citation>
    <scope>NUCLEOTIDE SEQUENCE [LARGE SCALE GENOMIC DNA]</scope>
    <source>
        <strain evidence="12">1408120.09</strain>
    </source>
</reference>
<keyword evidence="7" id="KW-0256">Endoplasmic reticulum</keyword>
<keyword evidence="6 11" id="KW-0812">Transmembrane</keyword>
<evidence type="ECO:0000313" key="12">
    <source>
        <dbReference type="EMBL" id="TYJ22732.1"/>
    </source>
</evidence>
<evidence type="ECO:0000256" key="8">
    <source>
        <dbReference type="ARBA" id="ARBA00022989"/>
    </source>
</evidence>
<evidence type="ECO:0000313" key="13">
    <source>
        <dbReference type="Proteomes" id="UP000323597"/>
    </source>
</evidence>
<keyword evidence="5" id="KW-0808">Transferase</keyword>
<feature type="transmembrane region" description="Helical" evidence="11">
    <location>
        <begin position="30"/>
        <end position="55"/>
    </location>
</feature>
<dbReference type="AlphaFoldDB" id="A0A5D2Y9E5"/>
<keyword evidence="9 11" id="KW-0472">Membrane</keyword>
<protein>
    <recommendedName>
        <fullName evidence="3">dolichyl-P-Man:Man5GlcNAc2-PP-dolichol alpha-1,3-mannosyltransferase</fullName>
        <ecNumber evidence="3">2.4.1.258</ecNumber>
    </recommendedName>
</protein>
<name>A0A5D2Y9E5_GOSMU</name>
<keyword evidence="4" id="KW-0328">Glycosyltransferase</keyword>
<feature type="transmembrane region" description="Helical" evidence="11">
    <location>
        <begin position="62"/>
        <end position="87"/>
    </location>
</feature>
<evidence type="ECO:0000256" key="9">
    <source>
        <dbReference type="ARBA" id="ARBA00023136"/>
    </source>
</evidence>
<evidence type="ECO:0000256" key="7">
    <source>
        <dbReference type="ARBA" id="ARBA00022824"/>
    </source>
</evidence>
<dbReference type="EC" id="2.4.1.258" evidence="3"/>
<dbReference type="PANTHER" id="PTHR12646:SF0">
    <property type="entry name" value="DOL-P-MAN:MAN(5)GLCNAC(2)-PP-DOL ALPHA-1,3-MANNOSYLTRANSFERASE"/>
    <property type="match status" value="1"/>
</dbReference>
<evidence type="ECO:0000256" key="5">
    <source>
        <dbReference type="ARBA" id="ARBA00022679"/>
    </source>
</evidence>
<evidence type="ECO:0000256" key="2">
    <source>
        <dbReference type="ARBA" id="ARBA00004922"/>
    </source>
</evidence>
<comment type="pathway">
    <text evidence="2">Protein modification; protein glycosylation.</text>
</comment>
<evidence type="ECO:0000256" key="4">
    <source>
        <dbReference type="ARBA" id="ARBA00022676"/>
    </source>
</evidence>
<comment type="subcellular location">
    <subcellularLocation>
        <location evidence="1">Endoplasmic reticulum membrane</location>
        <topology evidence="1">Multi-pass membrane protein</topology>
    </subcellularLocation>
</comment>
<evidence type="ECO:0000256" key="11">
    <source>
        <dbReference type="SAM" id="Phobius"/>
    </source>
</evidence>
<evidence type="ECO:0000256" key="3">
    <source>
        <dbReference type="ARBA" id="ARBA00011964"/>
    </source>
</evidence>
<proteinExistence type="predicted"/>
<evidence type="ECO:0000256" key="6">
    <source>
        <dbReference type="ARBA" id="ARBA00022692"/>
    </source>
</evidence>
<gene>
    <name evidence="12" type="ORF">E1A91_A08G144900v1</name>
</gene>
<keyword evidence="13" id="KW-1185">Reference proteome</keyword>
<sequence length="95" mass="11234">MFVGNFIGIIFARSLHYQFYSWYFYSLPHLLWITPFPTLHRVLIFVGIELCWIVFPSNLYSSLLLLCLHLLILCGLWYSMATLVMYYSSNEILSV</sequence>
<dbReference type="GO" id="GO:0005789">
    <property type="term" value="C:endoplasmic reticulum membrane"/>
    <property type="evidence" value="ECO:0007669"/>
    <property type="project" value="UniProtKB-SubCell"/>
</dbReference>
<dbReference type="Pfam" id="PF05208">
    <property type="entry name" value="ALG3"/>
    <property type="match status" value="1"/>
</dbReference>
<organism evidence="12 13">
    <name type="scientific">Gossypium mustelinum</name>
    <name type="common">Cotton</name>
    <name type="synonym">Gossypium caicoense</name>
    <dbReference type="NCBI Taxonomy" id="34275"/>
    <lineage>
        <taxon>Eukaryota</taxon>
        <taxon>Viridiplantae</taxon>
        <taxon>Streptophyta</taxon>
        <taxon>Embryophyta</taxon>
        <taxon>Tracheophyta</taxon>
        <taxon>Spermatophyta</taxon>
        <taxon>Magnoliopsida</taxon>
        <taxon>eudicotyledons</taxon>
        <taxon>Gunneridae</taxon>
        <taxon>Pentapetalae</taxon>
        <taxon>rosids</taxon>
        <taxon>malvids</taxon>
        <taxon>Malvales</taxon>
        <taxon>Malvaceae</taxon>
        <taxon>Malvoideae</taxon>
        <taxon>Gossypium</taxon>
    </lineage>
</organism>
<dbReference type="EMBL" id="CM017643">
    <property type="protein sequence ID" value="TYJ22732.1"/>
    <property type="molecule type" value="Genomic_DNA"/>
</dbReference>
<evidence type="ECO:0000256" key="10">
    <source>
        <dbReference type="ARBA" id="ARBA00049506"/>
    </source>
</evidence>
<dbReference type="PANTHER" id="PTHR12646">
    <property type="entry name" value="NOT56 - RELATED"/>
    <property type="match status" value="1"/>
</dbReference>
<evidence type="ECO:0000256" key="1">
    <source>
        <dbReference type="ARBA" id="ARBA00004477"/>
    </source>
</evidence>
<accession>A0A5D2Y9E5</accession>
<comment type="catalytic activity">
    <reaction evidence="10">
        <text>an alpha-D-Man-(1-&gt;2)-alpha-D-Man-(1-&gt;2)-alpha-D-Man-(1-&gt;3)-[alpha-D-Man-(1-&gt;6)]-beta-D-Man-(1-&gt;4)-beta-D-GlcNAc-(1-&gt;4)-alpha-D-GlcNAc-diphospho-di-trans,poly-cis-dolichol + a di-trans,poly-cis-dolichyl beta-D-mannosyl phosphate = an alpha-D-Man-(1-&gt;2)-alpha-D-Man-(1-&gt;2)-alpha-D-Man-(1-&gt;3)-[alpha-D-Man-(1-&gt;3)-alpha-D-Man-(1-&gt;6)]-beta-D-Man-(1-&gt;4)-beta-D-GlcNAc-(1-&gt;4)-alpha-D-GlcNAc-diphospho-di-trans,poly-cis-dolichol + a di-trans,poly-cis-dolichyl phosphate + H(+)</text>
        <dbReference type="Rhea" id="RHEA:29527"/>
        <dbReference type="Rhea" id="RHEA-COMP:19498"/>
        <dbReference type="Rhea" id="RHEA-COMP:19501"/>
        <dbReference type="Rhea" id="RHEA-COMP:19516"/>
        <dbReference type="Rhea" id="RHEA-COMP:19517"/>
        <dbReference type="ChEBI" id="CHEBI:15378"/>
        <dbReference type="ChEBI" id="CHEBI:57683"/>
        <dbReference type="ChEBI" id="CHEBI:58211"/>
        <dbReference type="ChEBI" id="CHEBI:132515"/>
        <dbReference type="ChEBI" id="CHEBI:132516"/>
        <dbReference type="EC" id="2.4.1.258"/>
    </reaction>
    <physiologicalReaction direction="left-to-right" evidence="10">
        <dbReference type="Rhea" id="RHEA:29528"/>
    </physiologicalReaction>
</comment>
<keyword evidence="8 11" id="KW-1133">Transmembrane helix</keyword>
<dbReference type="InterPro" id="IPR007873">
    <property type="entry name" value="Glycosyltransferase_ALG3"/>
</dbReference>
<dbReference type="GO" id="GO:0052925">
    <property type="term" value="F:dol-P-Man:Man(5)GlcNAc(2)-PP-Dol alpha-1,3-mannosyltransferase activity"/>
    <property type="evidence" value="ECO:0007669"/>
    <property type="project" value="UniProtKB-EC"/>
</dbReference>